<dbReference type="GO" id="GO:1990380">
    <property type="term" value="F:K48-linked deubiquitinase activity"/>
    <property type="evidence" value="ECO:0000318"/>
    <property type="project" value="GO_Central"/>
</dbReference>
<evidence type="ECO:0000313" key="2">
    <source>
        <dbReference type="EMBL" id="EFX63392.1"/>
    </source>
</evidence>
<reference evidence="2 3" key="1">
    <citation type="journal article" date="2011" name="Science">
        <title>The ecoresponsive genome of Daphnia pulex.</title>
        <authorList>
            <person name="Colbourne J.K."/>
            <person name="Pfrender M.E."/>
            <person name="Gilbert D."/>
            <person name="Thomas W.K."/>
            <person name="Tucker A."/>
            <person name="Oakley T.H."/>
            <person name="Tokishita S."/>
            <person name="Aerts A."/>
            <person name="Arnold G.J."/>
            <person name="Basu M.K."/>
            <person name="Bauer D.J."/>
            <person name="Caceres C.E."/>
            <person name="Carmel L."/>
            <person name="Casola C."/>
            <person name="Choi J.H."/>
            <person name="Detter J.C."/>
            <person name="Dong Q."/>
            <person name="Dusheyko S."/>
            <person name="Eads B.D."/>
            <person name="Frohlich T."/>
            <person name="Geiler-Samerotte K.A."/>
            <person name="Gerlach D."/>
            <person name="Hatcher P."/>
            <person name="Jogdeo S."/>
            <person name="Krijgsveld J."/>
            <person name="Kriventseva E.V."/>
            <person name="Kultz D."/>
            <person name="Laforsch C."/>
            <person name="Lindquist E."/>
            <person name="Lopez J."/>
            <person name="Manak J.R."/>
            <person name="Muller J."/>
            <person name="Pangilinan J."/>
            <person name="Patwardhan R.P."/>
            <person name="Pitluck S."/>
            <person name="Pritham E.J."/>
            <person name="Rechtsteiner A."/>
            <person name="Rho M."/>
            <person name="Rogozin I.B."/>
            <person name="Sakarya O."/>
            <person name="Salamov A."/>
            <person name="Schaack S."/>
            <person name="Shapiro H."/>
            <person name="Shiga Y."/>
            <person name="Skalitzky C."/>
            <person name="Smith Z."/>
            <person name="Souvorov A."/>
            <person name="Sung W."/>
            <person name="Tang Z."/>
            <person name="Tsuchiya D."/>
            <person name="Tu H."/>
            <person name="Vos H."/>
            <person name="Wang M."/>
            <person name="Wolf Y.I."/>
            <person name="Yamagata H."/>
            <person name="Yamada T."/>
            <person name="Ye Y."/>
            <person name="Shaw J.R."/>
            <person name="Andrews J."/>
            <person name="Crease T.J."/>
            <person name="Tang H."/>
            <person name="Lucas S.M."/>
            <person name="Robertson H.M."/>
            <person name="Bork P."/>
            <person name="Koonin E.V."/>
            <person name="Zdobnov E.M."/>
            <person name="Grigoriev I.V."/>
            <person name="Lynch M."/>
            <person name="Boore J.L."/>
        </authorList>
    </citation>
    <scope>NUCLEOTIDE SEQUENCE [LARGE SCALE GENOMIC DNA]</scope>
</reference>
<accession>E9HXY6</accession>
<dbReference type="Proteomes" id="UP000000305">
    <property type="component" value="Unassembled WGS sequence"/>
</dbReference>
<protein>
    <submittedName>
        <fullName evidence="2">Uncharacterized protein</fullName>
    </submittedName>
</protein>
<feature type="region of interest" description="Disordered" evidence="1">
    <location>
        <begin position="339"/>
        <end position="385"/>
    </location>
</feature>
<keyword evidence="3" id="KW-1185">Reference proteome</keyword>
<feature type="compositionally biased region" description="Polar residues" evidence="1">
    <location>
        <begin position="339"/>
        <end position="369"/>
    </location>
</feature>
<dbReference type="AlphaFoldDB" id="E9HXY6"/>
<evidence type="ECO:0000256" key="1">
    <source>
        <dbReference type="SAM" id="MobiDB-lite"/>
    </source>
</evidence>
<gene>
    <name evidence="2" type="ORF">DAPPUDRAFT_335520</name>
</gene>
<evidence type="ECO:0000313" key="3">
    <source>
        <dbReference type="Proteomes" id="UP000000305"/>
    </source>
</evidence>
<dbReference type="GO" id="GO:0071944">
    <property type="term" value="C:cell periphery"/>
    <property type="evidence" value="ECO:0000318"/>
    <property type="project" value="GO_Central"/>
</dbReference>
<dbReference type="GO" id="GO:0016807">
    <property type="term" value="F:cysteine-type carboxypeptidase activity"/>
    <property type="evidence" value="ECO:0000318"/>
    <property type="project" value="GO_Central"/>
</dbReference>
<dbReference type="HOGENOM" id="CLU_614319_0_0_1"/>
<sequence length="446" mass="49959">MSGYVAVEVAKYATSLTGSSTHIVASKKDSFKYKLSISCCSGCGCIGKTAEKTSELFHGDKVFQLVTESNYRNFLDVVWETIANFGTSTYFDEAFRPVDIDLEEAQLVVEDIPIGFTSTTITIPDGTSTNKLKDEIFKKIENASQTTLEFHGNSLTITGTHHNVEHTKLIVEVIAHNLDPVVPDRTLKFAQDKGNEILFSQYPECKKNYKNHEINYDMRKIATKMLLKRKESGETISLPLPVELCQSVVFEIPYNIRASIALRCDFTKFMKYINKVNNTFSFRDVTSINGIQMTGYTATETRNHFQAAVIHESPKVGHISVVLQRISVVNDEYVESNMTNETSISPSETLRESPLSSSATTSVCVQPGQNVEEKEGPPRSKARKMTESVKGNVVYWKGHDRNVTVLSMLNHASRFGRITNILLHKSTTEAMSSFMEFEMAEAAKLY</sequence>
<dbReference type="EMBL" id="GL733089">
    <property type="protein sequence ID" value="EFX63392.1"/>
    <property type="molecule type" value="Genomic_DNA"/>
</dbReference>
<name>E9HXY6_DAPPU</name>
<dbReference type="InParanoid" id="E9HXY6"/>
<organism evidence="2 3">
    <name type="scientific">Daphnia pulex</name>
    <name type="common">Water flea</name>
    <dbReference type="NCBI Taxonomy" id="6669"/>
    <lineage>
        <taxon>Eukaryota</taxon>
        <taxon>Metazoa</taxon>
        <taxon>Ecdysozoa</taxon>
        <taxon>Arthropoda</taxon>
        <taxon>Crustacea</taxon>
        <taxon>Branchiopoda</taxon>
        <taxon>Diplostraca</taxon>
        <taxon>Cladocera</taxon>
        <taxon>Anomopoda</taxon>
        <taxon>Daphniidae</taxon>
        <taxon>Daphnia</taxon>
    </lineage>
</organism>
<proteinExistence type="predicted"/>
<dbReference type="KEGG" id="dpx:DAPPUDRAFT_335520"/>